<feature type="transmembrane region" description="Helical" evidence="1">
    <location>
        <begin position="260"/>
        <end position="282"/>
    </location>
</feature>
<proteinExistence type="predicted"/>
<dbReference type="EMBL" id="CP016268">
    <property type="protein sequence ID" value="ANO51614.1"/>
    <property type="molecule type" value="Genomic_DNA"/>
</dbReference>
<dbReference type="Proteomes" id="UP000092695">
    <property type="component" value="Chromosome"/>
</dbReference>
<keyword evidence="1" id="KW-0812">Transmembrane</keyword>
<protein>
    <recommendedName>
        <fullName evidence="4">DUF2232 domain-containing protein</fullName>
    </recommendedName>
</protein>
<feature type="transmembrane region" description="Helical" evidence="1">
    <location>
        <begin position="164"/>
        <end position="185"/>
    </location>
</feature>
<dbReference type="RefSeq" id="WP_068616127.1">
    <property type="nucleotide sequence ID" value="NZ_CP016268.1"/>
</dbReference>
<evidence type="ECO:0000313" key="3">
    <source>
        <dbReference type="Proteomes" id="UP000092695"/>
    </source>
</evidence>
<keyword evidence="3" id="KW-1185">Reference proteome</keyword>
<name>A0A193LGX3_9GAMM</name>
<feature type="transmembrane region" description="Helical" evidence="1">
    <location>
        <begin position="74"/>
        <end position="92"/>
    </location>
</feature>
<evidence type="ECO:0008006" key="4">
    <source>
        <dbReference type="Google" id="ProtNLM"/>
    </source>
</evidence>
<feature type="transmembrane region" description="Helical" evidence="1">
    <location>
        <begin position="230"/>
        <end position="248"/>
    </location>
</feature>
<gene>
    <name evidence="2" type="ORF">BA177_10740</name>
</gene>
<dbReference type="AlphaFoldDB" id="A0A193LGX3"/>
<dbReference type="KEGG" id="woc:BA177_10740"/>
<feature type="transmembrane region" description="Helical" evidence="1">
    <location>
        <begin position="16"/>
        <end position="42"/>
    </location>
</feature>
<keyword evidence="1" id="KW-0472">Membrane</keyword>
<evidence type="ECO:0000313" key="2">
    <source>
        <dbReference type="EMBL" id="ANO51614.1"/>
    </source>
</evidence>
<evidence type="ECO:0000256" key="1">
    <source>
        <dbReference type="SAM" id="Phobius"/>
    </source>
</evidence>
<organism evidence="2 3">
    <name type="scientific">Woeseia oceani</name>
    <dbReference type="NCBI Taxonomy" id="1548547"/>
    <lineage>
        <taxon>Bacteria</taxon>
        <taxon>Pseudomonadati</taxon>
        <taxon>Pseudomonadota</taxon>
        <taxon>Gammaproteobacteria</taxon>
        <taxon>Woeseiales</taxon>
        <taxon>Woeseiaceae</taxon>
        <taxon>Woeseia</taxon>
    </lineage>
</organism>
<accession>A0A193LGX3</accession>
<feature type="transmembrane region" description="Helical" evidence="1">
    <location>
        <begin position="49"/>
        <end position="68"/>
    </location>
</feature>
<feature type="transmembrane region" description="Helical" evidence="1">
    <location>
        <begin position="99"/>
        <end position="119"/>
    </location>
</feature>
<dbReference type="OrthoDB" id="5659946at2"/>
<reference evidence="2 3" key="1">
    <citation type="submission" date="2016-06" db="EMBL/GenBank/DDBJ databases">
        <title>Complete genome sequence of a deep-branching marine Gamma Proteobacterium Woeseia oceani type strain XK5.</title>
        <authorList>
            <person name="Mu D."/>
            <person name="Du Z."/>
        </authorList>
    </citation>
    <scope>NUCLEOTIDE SEQUENCE [LARGE SCALE GENOMIC DNA]</scope>
    <source>
        <strain evidence="2 3">XK5</strain>
    </source>
</reference>
<feature type="transmembrane region" description="Helical" evidence="1">
    <location>
        <begin position="206"/>
        <end position="224"/>
    </location>
</feature>
<dbReference type="STRING" id="1548547.BA177_10740"/>
<keyword evidence="1" id="KW-1133">Transmembrane helix</keyword>
<sequence>MRPVALWLQAKPWNGIIGLAFALVVPLLASIASGAVIVMLVLAHGVRVALLQGIAAVAIASGLATLLGGSGWPMLSNAAIVCVPGLLLAMLIQRTRSLSFTMQVSVIVAVMAVIGIHVLSGDPVALWGTVIDQSIAVLREVGWNEQDVATLASNREIIARQMTMVSVFVPWSMLALAVVLGYALFQQLPEQVGRFGRFSDLQLGKVLAASMALTSLAAAAVSAASLQDLAFVLFAVFWLQGLAVMHWLHAEGVLPNLAIIAVYALLPFLHVLLILGLAVLGYSDAWFNYRQRIAARRARR</sequence>